<protein>
    <submittedName>
        <fullName evidence="1">Uncharacterized protein</fullName>
    </submittedName>
</protein>
<dbReference type="Proteomes" id="UP000177912">
    <property type="component" value="Unassembled WGS sequence"/>
</dbReference>
<gene>
    <name evidence="1" type="ORF">A2826_02125</name>
</gene>
<evidence type="ECO:0000313" key="1">
    <source>
        <dbReference type="EMBL" id="OGE81333.1"/>
    </source>
</evidence>
<evidence type="ECO:0000313" key="2">
    <source>
        <dbReference type="Proteomes" id="UP000177912"/>
    </source>
</evidence>
<sequence>MKLELKQRAIQLRRDGKSYSEILSVIGPVSKGSLSNWLKPIKLTADQKNRILNNINNGREIGRQKGGWTNKKKREERIQAIQNRASMVFKKNMRHPLFLGGLLLYLAEGSKKMERFQFMNSDINLIKIMLEWIYIFENLKKNQIHARLYTHKIYYKKNYESFWSKNVCIPLKNFSKTIYKPSVHKVKKNPHYKGCLRIEVSGSELYWKIMKWRDMLYQNLL</sequence>
<name>A0A1F5NUN9_9BACT</name>
<accession>A0A1F5NUN9</accession>
<dbReference type="STRING" id="1817822.A2826_02125"/>
<proteinExistence type="predicted"/>
<organism evidence="1 2">
    <name type="scientific">Candidatus Doudnabacteria bacterium RIFCSPHIGHO2_01_FULL_43_23</name>
    <dbReference type="NCBI Taxonomy" id="1817822"/>
    <lineage>
        <taxon>Bacteria</taxon>
        <taxon>Candidatus Doudnaibacteriota</taxon>
    </lineage>
</organism>
<dbReference type="AlphaFoldDB" id="A0A1F5NUN9"/>
<comment type="caution">
    <text evidence="1">The sequence shown here is derived from an EMBL/GenBank/DDBJ whole genome shotgun (WGS) entry which is preliminary data.</text>
</comment>
<dbReference type="EMBL" id="MFEI01000008">
    <property type="protein sequence ID" value="OGE81333.1"/>
    <property type="molecule type" value="Genomic_DNA"/>
</dbReference>
<reference evidence="1 2" key="1">
    <citation type="journal article" date="2016" name="Nat. Commun.">
        <title>Thousands of microbial genomes shed light on interconnected biogeochemical processes in an aquifer system.</title>
        <authorList>
            <person name="Anantharaman K."/>
            <person name="Brown C.T."/>
            <person name="Hug L.A."/>
            <person name="Sharon I."/>
            <person name="Castelle C.J."/>
            <person name="Probst A.J."/>
            <person name="Thomas B.C."/>
            <person name="Singh A."/>
            <person name="Wilkins M.J."/>
            <person name="Karaoz U."/>
            <person name="Brodie E.L."/>
            <person name="Williams K.H."/>
            <person name="Hubbard S.S."/>
            <person name="Banfield J.F."/>
        </authorList>
    </citation>
    <scope>NUCLEOTIDE SEQUENCE [LARGE SCALE GENOMIC DNA]</scope>
</reference>